<organism evidence="2 3">
    <name type="scientific">Hymenoscyphus fraxineus</name>
    <dbReference type="NCBI Taxonomy" id="746836"/>
    <lineage>
        <taxon>Eukaryota</taxon>
        <taxon>Fungi</taxon>
        <taxon>Dikarya</taxon>
        <taxon>Ascomycota</taxon>
        <taxon>Pezizomycotina</taxon>
        <taxon>Leotiomycetes</taxon>
        <taxon>Helotiales</taxon>
        <taxon>Helotiaceae</taxon>
        <taxon>Hymenoscyphus</taxon>
    </lineage>
</organism>
<evidence type="ECO:0000313" key="3">
    <source>
        <dbReference type="Proteomes" id="UP000696280"/>
    </source>
</evidence>
<evidence type="ECO:0000313" key="2">
    <source>
        <dbReference type="EMBL" id="CAG8961279.1"/>
    </source>
</evidence>
<reference evidence="2" key="1">
    <citation type="submission" date="2021-07" db="EMBL/GenBank/DDBJ databases">
        <authorList>
            <person name="Durling M."/>
        </authorList>
    </citation>
    <scope>NUCLEOTIDE SEQUENCE</scope>
</reference>
<feature type="compositionally biased region" description="Pro residues" evidence="1">
    <location>
        <begin position="48"/>
        <end position="61"/>
    </location>
</feature>
<accession>A0A9N9PNV1</accession>
<feature type="region of interest" description="Disordered" evidence="1">
    <location>
        <begin position="78"/>
        <end position="113"/>
    </location>
</feature>
<feature type="compositionally biased region" description="Pro residues" evidence="1">
    <location>
        <begin position="18"/>
        <end position="30"/>
    </location>
</feature>
<evidence type="ECO:0000256" key="1">
    <source>
        <dbReference type="SAM" id="MobiDB-lite"/>
    </source>
</evidence>
<dbReference type="Proteomes" id="UP000696280">
    <property type="component" value="Unassembled WGS sequence"/>
</dbReference>
<dbReference type="EMBL" id="CAJVRL010000105">
    <property type="protein sequence ID" value="CAG8961279.1"/>
    <property type="molecule type" value="Genomic_DNA"/>
</dbReference>
<feature type="compositionally biased region" description="Pro residues" evidence="1">
    <location>
        <begin position="78"/>
        <end position="102"/>
    </location>
</feature>
<feature type="region of interest" description="Disordered" evidence="1">
    <location>
        <begin position="48"/>
        <end position="67"/>
    </location>
</feature>
<name>A0A9N9PNV1_9HELO</name>
<comment type="caution">
    <text evidence="2">The sequence shown here is derived from an EMBL/GenBank/DDBJ whole genome shotgun (WGS) entry which is preliminary data.</text>
</comment>
<proteinExistence type="predicted"/>
<feature type="region of interest" description="Disordered" evidence="1">
    <location>
        <begin position="1"/>
        <end position="40"/>
    </location>
</feature>
<gene>
    <name evidence="2" type="ORF">HYFRA_00013558</name>
</gene>
<dbReference type="OrthoDB" id="10057496at2759"/>
<dbReference type="AlphaFoldDB" id="A0A9N9PNV1"/>
<protein>
    <submittedName>
        <fullName evidence="2">Uncharacterized protein</fullName>
    </submittedName>
</protein>
<keyword evidence="3" id="KW-1185">Reference proteome</keyword>
<sequence>MPQENRGYNPFHGFDSGAPPPRFGPRPQQPPVQFGGYLNNWAPVQPSPMPPPFWGQPPRPSPIVQHFHSFPAHPPFPPFPPYPPASGPPPSTQPPVESPIPDLPGTVLRNPFGGQGAPSDYSIMFPGQYCPIHLIKTATKPWEYTEPLHLVEHGPQLNFNKILVPTSISVKDLMVNCGCNNPDSKKNRVYEVTEAGAGRWKKGLEIGGDEADKVKKSISDWGWNEKRTGKPGAPPVVWLYMTKD</sequence>